<accession>A0A0H3CVK2</accession>
<dbReference type="KEGG" id="enc:ECL_A007"/>
<dbReference type="HOGENOM" id="CLU_3288968_0_0_6"/>
<dbReference type="AlphaFoldDB" id="A0A0H3CVK2"/>
<keyword evidence="2" id="KW-1185">Reference proteome</keyword>
<geneLocation type="plasmid" evidence="1 2">
    <name>pECL_A</name>
</geneLocation>
<reference evidence="1 2" key="1">
    <citation type="journal article" date="2010" name="J. Bacteriol.">
        <title>Complete genome sequence of Enterobacter cloacae subsp. cloacae type strain ATCC 13047.</title>
        <authorList>
            <person name="Ren Y."/>
            <person name="Ren Y."/>
            <person name="Zhou Z."/>
            <person name="Guo X."/>
            <person name="Li Y."/>
            <person name="Feng L."/>
            <person name="Wang L."/>
        </authorList>
    </citation>
    <scope>NUCLEOTIDE SEQUENCE [LARGE SCALE GENOMIC DNA]</scope>
    <source>
        <strain evidence="2">ATCC 13047 / DSM 30054 / NBRC 13535 / NCTC 10005 / WDCM 00083 / NCDC 279-56</strain>
        <plasmid evidence="1">pECL_A</plasmid>
    </source>
</reference>
<dbReference type="EnsemblBacteria" id="ADF64695">
    <property type="protein sequence ID" value="ADF64695"/>
    <property type="gene ID" value="ECL_A007"/>
</dbReference>
<dbReference type="EMBL" id="CP001919">
    <property type="protein sequence ID" value="ADF64695.1"/>
    <property type="molecule type" value="Genomic_DNA"/>
</dbReference>
<evidence type="ECO:0000313" key="1">
    <source>
        <dbReference type="EMBL" id="ADF64695.1"/>
    </source>
</evidence>
<organism evidence="1 2">
    <name type="scientific">Enterobacter cloacae subsp. cloacae (strain ATCC 13047 / DSM 30054 / NBRC 13535 / NCTC 10005 / WDCM 00083 / NCDC 279-56)</name>
    <dbReference type="NCBI Taxonomy" id="716541"/>
    <lineage>
        <taxon>Bacteria</taxon>
        <taxon>Pseudomonadati</taxon>
        <taxon>Pseudomonadota</taxon>
        <taxon>Gammaproteobacteria</taxon>
        <taxon>Enterobacterales</taxon>
        <taxon>Enterobacteriaceae</taxon>
        <taxon>Enterobacter</taxon>
        <taxon>Enterobacter cloacae complex</taxon>
    </lineage>
</organism>
<keyword evidence="1" id="KW-0614">Plasmid</keyword>
<name>A0A0H3CVK2_ENTCC</name>
<evidence type="ECO:0000313" key="2">
    <source>
        <dbReference type="Proteomes" id="UP000002363"/>
    </source>
</evidence>
<protein>
    <submittedName>
        <fullName evidence="1">Uncharacterized protein</fullName>
    </submittedName>
</protein>
<gene>
    <name evidence="1" type="ordered locus">ECL_A007</name>
</gene>
<proteinExistence type="predicted"/>
<dbReference type="Proteomes" id="UP000002363">
    <property type="component" value="Plasmid pECL_A"/>
</dbReference>
<sequence length="40" mass="4750">MKIVHDTPLLTIYIGKNIDIFRLRSVIVYYFTIVCRSSFL</sequence>